<proteinExistence type="predicted"/>
<evidence type="ECO:0000313" key="1">
    <source>
        <dbReference type="EMBL" id="JAE25095.1"/>
    </source>
</evidence>
<dbReference type="EMBL" id="GBRH01172801">
    <property type="protein sequence ID" value="JAE25095.1"/>
    <property type="molecule type" value="Transcribed_RNA"/>
</dbReference>
<name>A0A0A9GJ35_ARUDO</name>
<accession>A0A0A9GJ35</accession>
<dbReference type="AlphaFoldDB" id="A0A0A9GJ35"/>
<reference evidence="1" key="1">
    <citation type="submission" date="2014-09" db="EMBL/GenBank/DDBJ databases">
        <authorList>
            <person name="Magalhaes I.L.F."/>
            <person name="Oliveira U."/>
            <person name="Santos F.R."/>
            <person name="Vidigal T.H.D.A."/>
            <person name="Brescovit A.D."/>
            <person name="Santos A.J."/>
        </authorList>
    </citation>
    <scope>NUCLEOTIDE SEQUENCE</scope>
    <source>
        <tissue evidence="1">Shoot tissue taken approximately 20 cm above the soil surface</tissue>
    </source>
</reference>
<sequence>MRIERRFDLGCLTRVTVFWFLNSRIRSANFGFAN</sequence>
<protein>
    <submittedName>
        <fullName evidence="1">Uncharacterized protein</fullName>
    </submittedName>
</protein>
<reference evidence="1" key="2">
    <citation type="journal article" date="2015" name="Data Brief">
        <title>Shoot transcriptome of the giant reed, Arundo donax.</title>
        <authorList>
            <person name="Barrero R.A."/>
            <person name="Guerrero F.D."/>
            <person name="Moolhuijzen P."/>
            <person name="Goolsby J.A."/>
            <person name="Tidwell J."/>
            <person name="Bellgard S.E."/>
            <person name="Bellgard M.I."/>
        </authorList>
    </citation>
    <scope>NUCLEOTIDE SEQUENCE</scope>
    <source>
        <tissue evidence="1">Shoot tissue taken approximately 20 cm above the soil surface</tissue>
    </source>
</reference>
<organism evidence="1">
    <name type="scientific">Arundo donax</name>
    <name type="common">Giant reed</name>
    <name type="synonym">Donax arundinaceus</name>
    <dbReference type="NCBI Taxonomy" id="35708"/>
    <lineage>
        <taxon>Eukaryota</taxon>
        <taxon>Viridiplantae</taxon>
        <taxon>Streptophyta</taxon>
        <taxon>Embryophyta</taxon>
        <taxon>Tracheophyta</taxon>
        <taxon>Spermatophyta</taxon>
        <taxon>Magnoliopsida</taxon>
        <taxon>Liliopsida</taxon>
        <taxon>Poales</taxon>
        <taxon>Poaceae</taxon>
        <taxon>PACMAD clade</taxon>
        <taxon>Arundinoideae</taxon>
        <taxon>Arundineae</taxon>
        <taxon>Arundo</taxon>
    </lineage>
</organism>